<keyword evidence="6" id="KW-0804">Transcription</keyword>
<dbReference type="PANTHER" id="PTHR16062">
    <property type="entry name" value="SWI/SNF-RELATED"/>
    <property type="match status" value="1"/>
</dbReference>
<organism evidence="12 13">
    <name type="scientific">Elsinoe australis</name>
    <dbReference type="NCBI Taxonomy" id="40998"/>
    <lineage>
        <taxon>Eukaryota</taxon>
        <taxon>Fungi</taxon>
        <taxon>Dikarya</taxon>
        <taxon>Ascomycota</taxon>
        <taxon>Pezizomycotina</taxon>
        <taxon>Dothideomycetes</taxon>
        <taxon>Dothideomycetidae</taxon>
        <taxon>Myriangiales</taxon>
        <taxon>Elsinoaceae</taxon>
        <taxon>Elsinoe</taxon>
    </lineage>
</organism>
<evidence type="ECO:0000313" key="13">
    <source>
        <dbReference type="Proteomes" id="UP000308133"/>
    </source>
</evidence>
<dbReference type="GO" id="GO:0003682">
    <property type="term" value="F:chromatin binding"/>
    <property type="evidence" value="ECO:0007669"/>
    <property type="project" value="InterPro"/>
</dbReference>
<dbReference type="InterPro" id="IPR018359">
    <property type="entry name" value="Bromodomain_CS"/>
</dbReference>
<evidence type="ECO:0000256" key="3">
    <source>
        <dbReference type="ARBA" id="ARBA00022853"/>
    </source>
</evidence>
<dbReference type="PROSITE" id="PS50014">
    <property type="entry name" value="BROMODOMAIN_2"/>
    <property type="match status" value="2"/>
</dbReference>
<evidence type="ECO:0000256" key="2">
    <source>
        <dbReference type="ARBA" id="ARBA00022737"/>
    </source>
</evidence>
<dbReference type="FunFam" id="1.20.920.10:FF:000048">
    <property type="entry name" value="RSC complex subunit (RSC1), putative"/>
    <property type="match status" value="1"/>
</dbReference>
<sequence>MAPKRASTSASPEREDDASKQPKQVSPLTEEVWNGMQDVLNHIYEYRNPDGHDPSKVFHRKVNKRALPGYYDVIKEPVALSTIKQKINNKEYMTVKEFVRDFALIPHNAFVYNLPESGAYQDGVVMKQQLENQLKKLVESKVILEEDAALPYLGEIPAADDLPVEEDEDEEEDEEEDEDDEADEELGDEPPKKRGRGRPRKSSIVVKRDKEPAAAKEEKNDDPETRKKRGRPPKVLTPTEGRIQTVLKGLRKPKNSDFQPLISHFERLPDKAAMPEYFQEVRNPIAYDGLKRKYKRKKYQSLEQFMKDVDLMCDNAQQYNQDDSQIYKDAAALRSEAHRLAEEVRARPDTEYAGDEGRIPMPEGILHNGELYKVGDWVLIQNVNDLTKPIPAQIYRTYQDAQGGKLVNVCWYYRPEQTIHRFDKHFLENEVVKTGQYRDHRIDEIVGRCFIMFVTRYFKGRPSNISPDTEVFVCDARYNEEKLTFNKIKTWASCLPDEVRDKDYAMDPFPAPRRMKKYPSPIAYLLKDEQKESDDLPKPEWGAENAPPKIGAVHRRPRDARDSPPPEPTPPPPPTPPPAPIQRASDPPRPSFSPAPLQPSNMTAQSPLRPASSTRQNQSFTPSQQHYPTTASPGPHANIQARPFAAPTMSYNPATPNSQFTTPQIPRQQPTLQPQNSQSAASSGAQGAGAGAIPANPYLRPDANAASNYRGPPPIEVYTLPENADASIPDEIRYLFQTDEAGRVLFFSAPPVWEEGEGEVKPLRLGTGTGSGVGNGVGNGVKHEEHEEEVRLGHSARYLAAKLRRRQEIEDRRIRYEEEREGERKRKRSRGEEEKKEMEREVQGLKRRAVAKVEEMLAGSVRGEFEGLYGGSWAGEAERRVVELGEVQALKARREEEAERVKRERQEGRKVRIGAVGLVGDGI</sequence>
<protein>
    <submittedName>
        <fullName evidence="12">Chromatin structure-remodeling complex subunit RSC1</fullName>
    </submittedName>
</protein>
<evidence type="ECO:0000259" key="11">
    <source>
        <dbReference type="PROSITE" id="PS51038"/>
    </source>
</evidence>
<feature type="compositionally biased region" description="Polar residues" evidence="9">
    <location>
        <begin position="1"/>
        <end position="11"/>
    </location>
</feature>
<dbReference type="Gene3D" id="1.20.920.10">
    <property type="entry name" value="Bromodomain-like"/>
    <property type="match status" value="2"/>
</dbReference>
<proteinExistence type="predicted"/>
<name>A0A4V6DTM1_9PEZI</name>
<gene>
    <name evidence="12" type="ORF">C1H76_6683</name>
</gene>
<keyword evidence="7" id="KW-0539">Nucleus</keyword>
<dbReference type="PRINTS" id="PR00503">
    <property type="entry name" value="BROMODOMAIN"/>
</dbReference>
<dbReference type="InterPro" id="IPR036427">
    <property type="entry name" value="Bromodomain-like_sf"/>
</dbReference>
<feature type="compositionally biased region" description="Polar residues" evidence="9">
    <location>
        <begin position="598"/>
        <end position="632"/>
    </location>
</feature>
<dbReference type="SUPFAM" id="SSF47370">
    <property type="entry name" value="Bromodomain"/>
    <property type="match status" value="2"/>
</dbReference>
<feature type="compositionally biased region" description="Basic and acidic residues" evidence="9">
    <location>
        <begin position="206"/>
        <end position="225"/>
    </location>
</feature>
<feature type="region of interest" description="Disordered" evidence="9">
    <location>
        <begin position="756"/>
        <end position="779"/>
    </location>
</feature>
<feature type="compositionally biased region" description="Gly residues" evidence="9">
    <location>
        <begin position="767"/>
        <end position="779"/>
    </location>
</feature>
<dbReference type="CDD" id="cd04717">
    <property type="entry name" value="BAH_polybromo"/>
    <property type="match status" value="1"/>
</dbReference>
<dbReference type="AlphaFoldDB" id="A0A4V6DTM1"/>
<keyword evidence="2" id="KW-0677">Repeat</keyword>
<dbReference type="GO" id="GO:0016586">
    <property type="term" value="C:RSC-type complex"/>
    <property type="evidence" value="ECO:0007669"/>
    <property type="project" value="InterPro"/>
</dbReference>
<evidence type="ECO:0000259" key="10">
    <source>
        <dbReference type="PROSITE" id="PS50014"/>
    </source>
</evidence>
<feature type="region of interest" description="Disordered" evidence="9">
    <location>
        <begin position="154"/>
        <end position="242"/>
    </location>
</feature>
<feature type="compositionally biased region" description="Acidic residues" evidence="9">
    <location>
        <begin position="162"/>
        <end position="188"/>
    </location>
</feature>
<feature type="region of interest" description="Disordered" evidence="9">
    <location>
        <begin position="530"/>
        <end position="712"/>
    </location>
</feature>
<feature type="compositionally biased region" description="Pro residues" evidence="9">
    <location>
        <begin position="587"/>
        <end position="597"/>
    </location>
</feature>
<dbReference type="PROSITE" id="PS51038">
    <property type="entry name" value="BAH"/>
    <property type="match status" value="1"/>
</dbReference>
<evidence type="ECO:0000256" key="6">
    <source>
        <dbReference type="ARBA" id="ARBA00023163"/>
    </source>
</evidence>
<dbReference type="InterPro" id="IPR001025">
    <property type="entry name" value="BAH_dom"/>
</dbReference>
<dbReference type="InterPro" id="IPR037382">
    <property type="entry name" value="Rsc/polybromo"/>
</dbReference>
<comment type="caution">
    <text evidence="12">The sequence shown here is derived from an EMBL/GenBank/DDBJ whole genome shotgun (WGS) entry which is preliminary data.</text>
</comment>
<evidence type="ECO:0000256" key="5">
    <source>
        <dbReference type="ARBA" id="ARBA00023117"/>
    </source>
</evidence>
<dbReference type="SMART" id="SM00439">
    <property type="entry name" value="BAH"/>
    <property type="match status" value="1"/>
</dbReference>
<feature type="domain" description="Bromo" evidence="10">
    <location>
        <begin position="50"/>
        <end position="120"/>
    </location>
</feature>
<dbReference type="EMBL" id="PTQR01000082">
    <property type="protein sequence ID" value="TKX21142.1"/>
    <property type="molecule type" value="Genomic_DNA"/>
</dbReference>
<feature type="domain" description="Bromo" evidence="10">
    <location>
        <begin position="257"/>
        <end position="327"/>
    </location>
</feature>
<feature type="region of interest" description="Disordered" evidence="9">
    <location>
        <begin position="1"/>
        <end position="28"/>
    </location>
</feature>
<reference evidence="12 13" key="1">
    <citation type="submission" date="2018-02" db="EMBL/GenBank/DDBJ databases">
        <title>Draft genome sequences of Elsinoe sp., causing black scab on jojoba.</title>
        <authorList>
            <person name="Stodart B."/>
            <person name="Jeffress S."/>
            <person name="Ash G."/>
            <person name="Arun Chinnappa K."/>
        </authorList>
    </citation>
    <scope>NUCLEOTIDE SEQUENCE [LARGE SCALE GENOMIC DNA]</scope>
    <source>
        <strain evidence="12 13">Hillstone_2</strain>
    </source>
</reference>
<keyword evidence="5 8" id="KW-0103">Bromodomain</keyword>
<dbReference type="Gene3D" id="2.30.30.490">
    <property type="match status" value="1"/>
</dbReference>
<feature type="domain" description="BAH" evidence="11">
    <location>
        <begin position="370"/>
        <end position="489"/>
    </location>
</feature>
<feature type="compositionally biased region" description="Pro residues" evidence="9">
    <location>
        <begin position="565"/>
        <end position="580"/>
    </location>
</feature>
<dbReference type="PROSITE" id="PS00633">
    <property type="entry name" value="BROMODOMAIN_1"/>
    <property type="match status" value="1"/>
</dbReference>
<evidence type="ECO:0000313" key="12">
    <source>
        <dbReference type="EMBL" id="TKX21142.1"/>
    </source>
</evidence>
<accession>A0A4V6DTM1</accession>
<feature type="compositionally biased region" description="Polar residues" evidence="9">
    <location>
        <begin position="649"/>
        <end position="676"/>
    </location>
</feature>
<comment type="subcellular location">
    <subcellularLocation>
        <location evidence="1">Nucleus</location>
    </subcellularLocation>
</comment>
<feature type="region of interest" description="Disordered" evidence="9">
    <location>
        <begin position="814"/>
        <end position="843"/>
    </location>
</feature>
<dbReference type="GO" id="GO:0006368">
    <property type="term" value="P:transcription elongation by RNA polymerase II"/>
    <property type="evidence" value="ECO:0007669"/>
    <property type="project" value="TreeGrafter"/>
</dbReference>
<dbReference type="GO" id="GO:0006338">
    <property type="term" value="P:chromatin remodeling"/>
    <property type="evidence" value="ECO:0007669"/>
    <property type="project" value="InterPro"/>
</dbReference>
<dbReference type="CDD" id="cd04369">
    <property type="entry name" value="Bromodomain"/>
    <property type="match status" value="1"/>
</dbReference>
<evidence type="ECO:0000256" key="9">
    <source>
        <dbReference type="SAM" id="MobiDB-lite"/>
    </source>
</evidence>
<dbReference type="InterPro" id="IPR043151">
    <property type="entry name" value="BAH_sf"/>
</dbReference>
<dbReference type="PANTHER" id="PTHR16062:SF21">
    <property type="entry name" value="CHROMATIN STRUCTURE-REMODELING COMPLEX SUBUNIT RSC1-RELATED"/>
    <property type="match status" value="1"/>
</dbReference>
<dbReference type="Pfam" id="PF00439">
    <property type="entry name" value="Bromodomain"/>
    <property type="match status" value="2"/>
</dbReference>
<evidence type="ECO:0000256" key="8">
    <source>
        <dbReference type="PROSITE-ProRule" id="PRU00035"/>
    </source>
</evidence>
<dbReference type="Proteomes" id="UP000308133">
    <property type="component" value="Unassembled WGS sequence"/>
</dbReference>
<evidence type="ECO:0000256" key="7">
    <source>
        <dbReference type="ARBA" id="ARBA00023242"/>
    </source>
</evidence>
<evidence type="ECO:0000256" key="4">
    <source>
        <dbReference type="ARBA" id="ARBA00023015"/>
    </source>
</evidence>
<dbReference type="SMART" id="SM00297">
    <property type="entry name" value="BROMO"/>
    <property type="match status" value="2"/>
</dbReference>
<keyword evidence="4" id="KW-0805">Transcription regulation</keyword>
<keyword evidence="3" id="KW-0156">Chromatin regulator</keyword>
<evidence type="ECO:0000256" key="1">
    <source>
        <dbReference type="ARBA" id="ARBA00004123"/>
    </source>
</evidence>
<dbReference type="InterPro" id="IPR001487">
    <property type="entry name" value="Bromodomain"/>
</dbReference>
<dbReference type="Pfam" id="PF01426">
    <property type="entry name" value="BAH"/>
    <property type="match status" value="1"/>
</dbReference>